<keyword evidence="5" id="KW-0255">Endonuclease</keyword>
<dbReference type="Proteomes" id="UP000035680">
    <property type="component" value="Unassembled WGS sequence"/>
</dbReference>
<evidence type="ECO:0000259" key="8">
    <source>
        <dbReference type="PROSITE" id="PS50175"/>
    </source>
</evidence>
<sequence length="669" mass="78516">MNIVESDCVFNKLIQDFDKYSSYSEAVLQCECILKADTNRRNSRSERKTFTRVFHHCQIKGHKSDECKFKRRGLPVGNYNKMKEREVKKEDINNVVKSNEKKQSDNLLLVDVKVNDKKIKALLDTGATKSIICNKVARDLNMKIDKNKSLNIATLGERNLKMWKSQKSVNIKFKGYSFTKYILISDNEFSLDREYQLIIGNDILKDTPHFNELKKLSYENDDKIIINVINKSSQIPYNNGKKRTKEGSETCHILSSIKENFETEKRGRKKKKNIEAENQISERETEINENDYTPLYELTLEHIKSKQMEDPKLDDEEFIKQLKLVCIDGTWGIKDKTSFKAYLPEELSETIIKVMHEQGHYGKDRLLRTISQRYCSENFILIVNRICKNCELCQLYVPIRKKSNYQSTITADYPNQVWAMDLTGAFMWKGSKQATIVSLDVFSKFLIAEIVENDIENIKILSSFMYRYGKPNTSIKSYFETIGICHRTTTPYCHGYRYDEIYIRILEETMAKLRNDLRGNDLRQTLEIATYYINRAVQVNGYSAFEIFICQPKENLETDLINHEYKVLDEIDEYLATRQIVYSIIYSTNLLTKLKAKDGQTYKENSYRPGDLIIVKKGQREGDKWELRNEGPYKVEKVDQFHVMYRKGNRRKMFKTHFSDVKKIPETEL</sequence>
<keyword evidence="9" id="KW-1185">Reference proteome</keyword>
<proteinExistence type="predicted"/>
<keyword evidence="2" id="KW-0808">Transferase</keyword>
<evidence type="ECO:0000256" key="5">
    <source>
        <dbReference type="ARBA" id="ARBA00022759"/>
    </source>
</evidence>
<keyword evidence="7" id="KW-0695">RNA-directed DNA polymerase</keyword>
<dbReference type="GO" id="GO:0003676">
    <property type="term" value="F:nucleic acid binding"/>
    <property type="evidence" value="ECO:0007669"/>
    <property type="project" value="InterPro"/>
</dbReference>
<dbReference type="EC" id="2.7.7.49" evidence="1"/>
<feature type="domain" description="Peptidase A2" evidence="8">
    <location>
        <begin position="119"/>
        <end position="203"/>
    </location>
</feature>
<dbReference type="GO" id="GO:0006508">
    <property type="term" value="P:proteolysis"/>
    <property type="evidence" value="ECO:0007669"/>
    <property type="project" value="InterPro"/>
</dbReference>
<evidence type="ECO:0000256" key="4">
    <source>
        <dbReference type="ARBA" id="ARBA00022722"/>
    </source>
</evidence>
<dbReference type="SUPFAM" id="SSF53098">
    <property type="entry name" value="Ribonuclease H-like"/>
    <property type="match status" value="1"/>
</dbReference>
<keyword evidence="4" id="KW-0540">Nuclease</keyword>
<evidence type="ECO:0000313" key="9">
    <source>
        <dbReference type="Proteomes" id="UP000035680"/>
    </source>
</evidence>
<dbReference type="InterPro" id="IPR001995">
    <property type="entry name" value="Peptidase_A2_cat"/>
</dbReference>
<dbReference type="PANTHER" id="PTHR37984">
    <property type="entry name" value="PROTEIN CBG26694"/>
    <property type="match status" value="1"/>
</dbReference>
<organism evidence="9 10">
    <name type="scientific">Strongyloides venezuelensis</name>
    <name type="common">Threadworm</name>
    <dbReference type="NCBI Taxonomy" id="75913"/>
    <lineage>
        <taxon>Eukaryota</taxon>
        <taxon>Metazoa</taxon>
        <taxon>Ecdysozoa</taxon>
        <taxon>Nematoda</taxon>
        <taxon>Chromadorea</taxon>
        <taxon>Rhabditida</taxon>
        <taxon>Tylenchina</taxon>
        <taxon>Panagrolaimomorpha</taxon>
        <taxon>Strongyloidoidea</taxon>
        <taxon>Strongyloididae</taxon>
        <taxon>Strongyloides</taxon>
    </lineage>
</organism>
<dbReference type="InterPro" id="IPR001969">
    <property type="entry name" value="Aspartic_peptidase_AS"/>
</dbReference>
<dbReference type="InterPro" id="IPR041588">
    <property type="entry name" value="Integrase_H2C2"/>
</dbReference>
<protein>
    <recommendedName>
        <fullName evidence="1">RNA-directed DNA polymerase</fullName>
        <ecNumber evidence="1">2.7.7.49</ecNumber>
    </recommendedName>
</protein>
<dbReference type="SUPFAM" id="SSF50630">
    <property type="entry name" value="Acid proteases"/>
    <property type="match status" value="1"/>
</dbReference>
<dbReference type="CDD" id="cd00303">
    <property type="entry name" value="retropepsin_like"/>
    <property type="match status" value="1"/>
</dbReference>
<reference evidence="9" key="1">
    <citation type="submission" date="2014-07" db="EMBL/GenBank/DDBJ databases">
        <authorList>
            <person name="Martin A.A"/>
            <person name="De Silva N."/>
        </authorList>
    </citation>
    <scope>NUCLEOTIDE SEQUENCE</scope>
</reference>
<reference evidence="10" key="2">
    <citation type="submission" date="2015-08" db="UniProtKB">
        <authorList>
            <consortium name="WormBaseParasite"/>
        </authorList>
    </citation>
    <scope>IDENTIFICATION</scope>
</reference>
<evidence type="ECO:0000256" key="7">
    <source>
        <dbReference type="ARBA" id="ARBA00022918"/>
    </source>
</evidence>
<dbReference type="InterPro" id="IPR036397">
    <property type="entry name" value="RNaseH_sf"/>
</dbReference>
<dbReference type="PANTHER" id="PTHR37984:SF5">
    <property type="entry name" value="PROTEIN NYNRIN-LIKE"/>
    <property type="match status" value="1"/>
</dbReference>
<keyword evidence="3" id="KW-0548">Nucleotidyltransferase</keyword>
<dbReference type="GO" id="GO:0004519">
    <property type="term" value="F:endonuclease activity"/>
    <property type="evidence" value="ECO:0007669"/>
    <property type="project" value="UniProtKB-KW"/>
</dbReference>
<dbReference type="Pfam" id="PF13975">
    <property type="entry name" value="gag-asp_proteas"/>
    <property type="match status" value="1"/>
</dbReference>
<evidence type="ECO:0000256" key="2">
    <source>
        <dbReference type="ARBA" id="ARBA00022679"/>
    </source>
</evidence>
<dbReference type="GO" id="GO:0004190">
    <property type="term" value="F:aspartic-type endopeptidase activity"/>
    <property type="evidence" value="ECO:0007669"/>
    <property type="project" value="InterPro"/>
</dbReference>
<dbReference type="STRING" id="75913.A0A0K0FDR4"/>
<dbReference type="Gene3D" id="3.30.420.10">
    <property type="entry name" value="Ribonuclease H-like superfamily/Ribonuclease H"/>
    <property type="match status" value="1"/>
</dbReference>
<dbReference type="Gene3D" id="2.40.70.10">
    <property type="entry name" value="Acid Proteases"/>
    <property type="match status" value="1"/>
</dbReference>
<dbReference type="InterPro" id="IPR050951">
    <property type="entry name" value="Retrovirus_Pol_polyprotein"/>
</dbReference>
<accession>A0A0K0FDR4</accession>
<dbReference type="Pfam" id="PF17921">
    <property type="entry name" value="Integrase_H2C2"/>
    <property type="match status" value="1"/>
</dbReference>
<dbReference type="AlphaFoldDB" id="A0A0K0FDR4"/>
<dbReference type="PROSITE" id="PS00141">
    <property type="entry name" value="ASP_PROTEASE"/>
    <property type="match status" value="1"/>
</dbReference>
<dbReference type="PROSITE" id="PS50175">
    <property type="entry name" value="ASP_PROT_RETROV"/>
    <property type="match status" value="1"/>
</dbReference>
<evidence type="ECO:0000256" key="3">
    <source>
        <dbReference type="ARBA" id="ARBA00022695"/>
    </source>
</evidence>
<evidence type="ECO:0000313" key="10">
    <source>
        <dbReference type="WBParaSite" id="SVE_0699000.1"/>
    </source>
</evidence>
<dbReference type="WBParaSite" id="SVE_0699000.1">
    <property type="protein sequence ID" value="SVE_0699000.1"/>
    <property type="gene ID" value="SVE_0699000"/>
</dbReference>
<evidence type="ECO:0000256" key="6">
    <source>
        <dbReference type="ARBA" id="ARBA00022801"/>
    </source>
</evidence>
<evidence type="ECO:0000256" key="1">
    <source>
        <dbReference type="ARBA" id="ARBA00012493"/>
    </source>
</evidence>
<dbReference type="InterPro" id="IPR012337">
    <property type="entry name" value="RNaseH-like_sf"/>
</dbReference>
<dbReference type="Gene3D" id="1.10.340.70">
    <property type="match status" value="1"/>
</dbReference>
<dbReference type="GO" id="GO:0003964">
    <property type="term" value="F:RNA-directed DNA polymerase activity"/>
    <property type="evidence" value="ECO:0007669"/>
    <property type="project" value="UniProtKB-KW"/>
</dbReference>
<keyword evidence="6" id="KW-0378">Hydrolase</keyword>
<name>A0A0K0FDR4_STRVS</name>
<dbReference type="InterPro" id="IPR021109">
    <property type="entry name" value="Peptidase_aspartic_dom_sf"/>
</dbReference>